<accession>A0A914EGW0</accession>
<sequence>MCSLVSVAQNHNKQYICSCPNNAKTLHLQLSDQNAPLELNTTTNVAISIPPTTICFCVCVAGLNKQVLYKCSCSEDKWLLDQNDNKYLEEAASSLNNILPHTTTEAAIQIVQFNAINNGGRSYLNSMSKPVDNDISKDEHMFPIVIYPTTTTIATPSTINYFDGLVLNNYKSMLNKTDIKSLVKQCLNGYVRGTPYCVCEEGYVQCSESLCCLKGPWHLARWKKKVRGMF</sequence>
<evidence type="ECO:0000313" key="2">
    <source>
        <dbReference type="WBParaSite" id="ACRNAN_scaffold7696.g26345.t1"/>
    </source>
</evidence>
<reference evidence="2" key="1">
    <citation type="submission" date="2022-11" db="UniProtKB">
        <authorList>
            <consortium name="WormBaseParasite"/>
        </authorList>
    </citation>
    <scope>IDENTIFICATION</scope>
</reference>
<keyword evidence="1" id="KW-1185">Reference proteome</keyword>
<name>A0A914EGW0_9BILA</name>
<dbReference type="AlphaFoldDB" id="A0A914EGW0"/>
<dbReference type="WBParaSite" id="ACRNAN_scaffold7696.g26345.t1">
    <property type="protein sequence ID" value="ACRNAN_scaffold7696.g26345.t1"/>
    <property type="gene ID" value="ACRNAN_scaffold7696.g26345"/>
</dbReference>
<organism evidence="1 2">
    <name type="scientific">Acrobeloides nanus</name>
    <dbReference type="NCBI Taxonomy" id="290746"/>
    <lineage>
        <taxon>Eukaryota</taxon>
        <taxon>Metazoa</taxon>
        <taxon>Ecdysozoa</taxon>
        <taxon>Nematoda</taxon>
        <taxon>Chromadorea</taxon>
        <taxon>Rhabditida</taxon>
        <taxon>Tylenchina</taxon>
        <taxon>Cephalobomorpha</taxon>
        <taxon>Cephaloboidea</taxon>
        <taxon>Cephalobidae</taxon>
        <taxon>Acrobeloides</taxon>
    </lineage>
</organism>
<proteinExistence type="predicted"/>
<protein>
    <submittedName>
        <fullName evidence="2">Phlebovirus glycoprotein G2 fusion domain-containing protein</fullName>
    </submittedName>
</protein>
<dbReference type="Proteomes" id="UP000887540">
    <property type="component" value="Unplaced"/>
</dbReference>
<evidence type="ECO:0000313" key="1">
    <source>
        <dbReference type="Proteomes" id="UP000887540"/>
    </source>
</evidence>